<feature type="region of interest" description="Disordered" evidence="1">
    <location>
        <begin position="227"/>
        <end position="246"/>
    </location>
</feature>
<proteinExistence type="predicted"/>
<evidence type="ECO:0000313" key="3">
    <source>
        <dbReference type="EMBL" id="QWZ09987.1"/>
    </source>
</evidence>
<gene>
    <name evidence="3" type="ORF">KRR39_09780</name>
</gene>
<dbReference type="EMBL" id="CP077062">
    <property type="protein sequence ID" value="QWZ09987.1"/>
    <property type="molecule type" value="Genomic_DNA"/>
</dbReference>
<evidence type="ECO:0000313" key="4">
    <source>
        <dbReference type="Proteomes" id="UP000683575"/>
    </source>
</evidence>
<accession>A0A975T231</accession>
<sequence>MNGASKWRATWSLVATCGIGLGMLEWGPGVALGCLAAVTVVATAVVLATRSLRGTRAAPDGDPRAVLRPGLAAAAAVVGYWAVARLAPALALLLLTLVLVTSPVAWRLVRRLRGRGPTTGGGAAVRPAGAAPRAVRRPGPRAAAEPPPTPGRTGAPPQAPSSHRPQPRGLDDGTLCRLWRQSFWDLTGESTATGRLEIVAWRQRCLDEIERRDARALHAWLASGARASGGPEKFLRHRSPGTTDAA</sequence>
<reference evidence="3" key="1">
    <citation type="submission" date="2021-06" db="EMBL/GenBank/DDBJ databases">
        <title>Complete genome sequence of Nocardioides sp. G188.</title>
        <authorList>
            <person name="Im W.-T."/>
        </authorList>
    </citation>
    <scope>NUCLEOTIDE SEQUENCE</scope>
    <source>
        <strain evidence="3">G188</strain>
    </source>
</reference>
<feature type="transmembrane region" description="Helical" evidence="2">
    <location>
        <begin position="30"/>
        <end position="53"/>
    </location>
</feature>
<protein>
    <submittedName>
        <fullName evidence="3">Uncharacterized protein</fullName>
    </submittedName>
</protein>
<feature type="transmembrane region" description="Helical" evidence="2">
    <location>
        <begin position="89"/>
        <end position="109"/>
    </location>
</feature>
<keyword evidence="2" id="KW-1133">Transmembrane helix</keyword>
<name>A0A975T231_9ACTN</name>
<keyword evidence="2" id="KW-0472">Membrane</keyword>
<feature type="transmembrane region" description="Helical" evidence="2">
    <location>
        <begin position="65"/>
        <end position="83"/>
    </location>
</feature>
<dbReference type="KEGG" id="nps:KRR39_09780"/>
<keyword evidence="2" id="KW-0812">Transmembrane</keyword>
<evidence type="ECO:0000256" key="1">
    <source>
        <dbReference type="SAM" id="MobiDB-lite"/>
    </source>
</evidence>
<dbReference type="Proteomes" id="UP000683575">
    <property type="component" value="Chromosome"/>
</dbReference>
<feature type="region of interest" description="Disordered" evidence="1">
    <location>
        <begin position="116"/>
        <end position="171"/>
    </location>
</feature>
<evidence type="ECO:0000256" key="2">
    <source>
        <dbReference type="SAM" id="Phobius"/>
    </source>
</evidence>
<organism evidence="3 4">
    <name type="scientific">Nocardioides panacis</name>
    <dbReference type="NCBI Taxonomy" id="2849501"/>
    <lineage>
        <taxon>Bacteria</taxon>
        <taxon>Bacillati</taxon>
        <taxon>Actinomycetota</taxon>
        <taxon>Actinomycetes</taxon>
        <taxon>Propionibacteriales</taxon>
        <taxon>Nocardioidaceae</taxon>
        <taxon>Nocardioides</taxon>
    </lineage>
</organism>
<feature type="compositionally biased region" description="Low complexity" evidence="1">
    <location>
        <begin position="124"/>
        <end position="133"/>
    </location>
</feature>
<feature type="transmembrane region" description="Helical" evidence="2">
    <location>
        <begin position="7"/>
        <end position="24"/>
    </location>
</feature>
<keyword evidence="4" id="KW-1185">Reference proteome</keyword>
<dbReference type="RefSeq" id="WP_216941833.1">
    <property type="nucleotide sequence ID" value="NZ_CP077062.1"/>
</dbReference>
<dbReference type="AlphaFoldDB" id="A0A975T231"/>